<keyword evidence="2" id="KW-1185">Reference proteome</keyword>
<dbReference type="EMBL" id="JBBNAF010000001">
    <property type="protein sequence ID" value="KAK9168653.1"/>
    <property type="molecule type" value="Genomic_DNA"/>
</dbReference>
<dbReference type="Proteomes" id="UP001420932">
    <property type="component" value="Unassembled WGS sequence"/>
</dbReference>
<comment type="caution">
    <text evidence="1">The sequence shown here is derived from an EMBL/GenBank/DDBJ whole genome shotgun (WGS) entry which is preliminary data.</text>
</comment>
<accession>A0AAP0Q6G8</accession>
<evidence type="ECO:0000313" key="1">
    <source>
        <dbReference type="EMBL" id="KAK9168653.1"/>
    </source>
</evidence>
<dbReference type="AlphaFoldDB" id="A0AAP0Q6G8"/>
<organism evidence="1 2">
    <name type="scientific">Stephania yunnanensis</name>
    <dbReference type="NCBI Taxonomy" id="152371"/>
    <lineage>
        <taxon>Eukaryota</taxon>
        <taxon>Viridiplantae</taxon>
        <taxon>Streptophyta</taxon>
        <taxon>Embryophyta</taxon>
        <taxon>Tracheophyta</taxon>
        <taxon>Spermatophyta</taxon>
        <taxon>Magnoliopsida</taxon>
        <taxon>Ranunculales</taxon>
        <taxon>Menispermaceae</taxon>
        <taxon>Menispermoideae</taxon>
        <taxon>Cissampelideae</taxon>
        <taxon>Stephania</taxon>
    </lineage>
</organism>
<evidence type="ECO:0000313" key="2">
    <source>
        <dbReference type="Proteomes" id="UP001420932"/>
    </source>
</evidence>
<protein>
    <submittedName>
        <fullName evidence="1">Uncharacterized protein</fullName>
    </submittedName>
</protein>
<sequence length="219" mass="24982">MSHTQAPQHERNQRCHQSLSLNDMMMEVMESLPESWRTRNEIPNIDLSLSALTDVQTSFTFTPEEDARDDTSTNLEVHEDKEPEEYLIETSDECEVFPIEPEIVIALNEGEDEMNIDVNSVKPEMQQIETKEDQPLVLVRPPTLTYTYGTPCKGVEVRERLPIIYTADTFVLDDPDTIDSFVLEVPDELLNLNEDVHISLPNYVDVPFVVDISKGEGIT</sequence>
<gene>
    <name evidence="1" type="ORF">Syun_000793</name>
</gene>
<proteinExistence type="predicted"/>
<reference evidence="1 2" key="1">
    <citation type="submission" date="2024-01" db="EMBL/GenBank/DDBJ databases">
        <title>Genome assemblies of Stephania.</title>
        <authorList>
            <person name="Yang L."/>
        </authorList>
    </citation>
    <scope>NUCLEOTIDE SEQUENCE [LARGE SCALE GENOMIC DNA]</scope>
    <source>
        <strain evidence="1">YNDBR</strain>
        <tissue evidence="1">Leaf</tissue>
    </source>
</reference>
<name>A0AAP0Q6G8_9MAGN</name>